<dbReference type="Pfam" id="PF01679">
    <property type="entry name" value="Pmp3"/>
    <property type="match status" value="1"/>
</dbReference>
<proteinExistence type="inferred from homology"/>
<keyword evidence="6" id="KW-0732">Signal</keyword>
<evidence type="ECO:0000313" key="7">
    <source>
        <dbReference type="EMBL" id="RKF79884.1"/>
    </source>
</evidence>
<dbReference type="GO" id="GO:0016020">
    <property type="term" value="C:membrane"/>
    <property type="evidence" value="ECO:0007669"/>
    <property type="project" value="UniProtKB-SubCell"/>
</dbReference>
<dbReference type="AlphaFoldDB" id="A0A420IZF0"/>
<keyword evidence="8" id="KW-1185">Reference proteome</keyword>
<dbReference type="Proteomes" id="UP000283383">
    <property type="component" value="Unassembled WGS sequence"/>
</dbReference>
<feature type="signal peptide" evidence="6">
    <location>
        <begin position="1"/>
        <end position="23"/>
    </location>
</feature>
<keyword evidence="5" id="KW-0472">Membrane</keyword>
<feature type="chain" id="PRO_5019301209" description="Secreted protein" evidence="6">
    <location>
        <begin position="24"/>
        <end position="76"/>
    </location>
</feature>
<evidence type="ECO:0000256" key="1">
    <source>
        <dbReference type="ARBA" id="ARBA00004370"/>
    </source>
</evidence>
<keyword evidence="4" id="KW-1133">Transmembrane helix</keyword>
<sequence length="76" mass="8711">MVFTASDILKIILAVILPPLGVLLEANDIGLHSWNYSCTLYHSKVLKNQRPKLIDRTSWPHSISPFFFVRGLLYNK</sequence>
<keyword evidence="3" id="KW-0812">Transmembrane</keyword>
<evidence type="ECO:0000313" key="8">
    <source>
        <dbReference type="Proteomes" id="UP000283383"/>
    </source>
</evidence>
<gene>
    <name evidence="7" type="ORF">GcM3_03536</name>
</gene>
<comment type="caution">
    <text evidence="7">The sequence shown here is derived from an EMBL/GenBank/DDBJ whole genome shotgun (WGS) entry which is preliminary data.</text>
</comment>
<evidence type="ECO:0000256" key="5">
    <source>
        <dbReference type="ARBA" id="ARBA00023136"/>
    </source>
</evidence>
<evidence type="ECO:0000256" key="4">
    <source>
        <dbReference type="ARBA" id="ARBA00022989"/>
    </source>
</evidence>
<dbReference type="EMBL" id="MCBQ01005107">
    <property type="protein sequence ID" value="RKF79884.1"/>
    <property type="molecule type" value="Genomic_DNA"/>
</dbReference>
<name>A0A420IZF0_9PEZI</name>
<organism evidence="7 8">
    <name type="scientific">Golovinomyces cichoracearum</name>
    <dbReference type="NCBI Taxonomy" id="62708"/>
    <lineage>
        <taxon>Eukaryota</taxon>
        <taxon>Fungi</taxon>
        <taxon>Dikarya</taxon>
        <taxon>Ascomycota</taxon>
        <taxon>Pezizomycotina</taxon>
        <taxon>Leotiomycetes</taxon>
        <taxon>Erysiphales</taxon>
        <taxon>Erysiphaceae</taxon>
        <taxon>Golovinomyces</taxon>
    </lineage>
</organism>
<dbReference type="InterPro" id="IPR000612">
    <property type="entry name" value="PMP3"/>
</dbReference>
<protein>
    <recommendedName>
        <fullName evidence="9">Secreted protein</fullName>
    </recommendedName>
</protein>
<reference evidence="7 8" key="1">
    <citation type="journal article" date="2018" name="BMC Genomics">
        <title>Comparative genome analyses reveal sequence features reflecting distinct modes of host-adaptation between dicot and monocot powdery mildew.</title>
        <authorList>
            <person name="Wu Y."/>
            <person name="Ma X."/>
            <person name="Pan Z."/>
            <person name="Kale S.D."/>
            <person name="Song Y."/>
            <person name="King H."/>
            <person name="Zhang Q."/>
            <person name="Presley C."/>
            <person name="Deng X."/>
            <person name="Wei C.I."/>
            <person name="Xiao S."/>
        </authorList>
    </citation>
    <scope>NUCLEOTIDE SEQUENCE [LARGE SCALE GENOMIC DNA]</scope>
    <source>
        <strain evidence="7">UMSG3</strain>
    </source>
</reference>
<evidence type="ECO:0000256" key="2">
    <source>
        <dbReference type="ARBA" id="ARBA00009530"/>
    </source>
</evidence>
<comment type="similarity">
    <text evidence="2">Belongs to the UPF0057 (PMP3) family.</text>
</comment>
<comment type="subcellular location">
    <subcellularLocation>
        <location evidence="1">Membrane</location>
    </subcellularLocation>
</comment>
<evidence type="ECO:0008006" key="9">
    <source>
        <dbReference type="Google" id="ProtNLM"/>
    </source>
</evidence>
<evidence type="ECO:0000256" key="3">
    <source>
        <dbReference type="ARBA" id="ARBA00022692"/>
    </source>
</evidence>
<accession>A0A420IZF0</accession>
<evidence type="ECO:0000256" key="6">
    <source>
        <dbReference type="SAM" id="SignalP"/>
    </source>
</evidence>